<evidence type="ECO:0000256" key="2">
    <source>
        <dbReference type="ARBA" id="ARBA00022692"/>
    </source>
</evidence>
<gene>
    <name evidence="8" type="ORF">CDCA_CDCA06G1758</name>
</gene>
<evidence type="ECO:0000256" key="5">
    <source>
        <dbReference type="SAM" id="MobiDB-lite"/>
    </source>
</evidence>
<protein>
    <recommendedName>
        <fullName evidence="7">Sugar phosphate transporter domain-containing protein</fullName>
    </recommendedName>
</protein>
<dbReference type="EMBL" id="JANCYW010000006">
    <property type="protein sequence ID" value="KAK4535733.1"/>
    <property type="molecule type" value="Genomic_DNA"/>
</dbReference>
<evidence type="ECO:0000259" key="7">
    <source>
        <dbReference type="Pfam" id="PF03151"/>
    </source>
</evidence>
<feature type="transmembrane region" description="Helical" evidence="6">
    <location>
        <begin position="75"/>
        <end position="99"/>
    </location>
</feature>
<feature type="transmembrane region" description="Helical" evidence="6">
    <location>
        <begin position="191"/>
        <end position="209"/>
    </location>
</feature>
<sequence>MEIRADAYPSEVPLLDDEADATTLTRLKTLRQRLSLPRFTPQDLATMGCMALNFCSSILIVVTNKYAMDHLEFHFGTTLTLFHFLCTAALLALCAHGLRLFSVKPCDLRKVAKLAAGGAGFVVLTNLSLQHNSVGFYQVMKVMTTPTIVFLEAVIYHKHLENDLKLALAPVCLGVIITTVTDFRLNLPGTLIAMAGVVVTSFYQIWSGTLQRSLNLSALELQYYASPLSALFLVPCVPLFDNWRLRDPESIFTYDFSPYSLLVIGVTGALAFLVNVSIFLVIGKTSPVTYNVLGHAKTAVIITSDFLFFGRPANFQNAFGVVLTMLGVMWYTHLKLQKQRLERDAEMHTLEKEAPPVRTHAPADNHADARD</sequence>
<keyword evidence="3 6" id="KW-1133">Transmembrane helix</keyword>
<keyword evidence="9" id="KW-1185">Reference proteome</keyword>
<comment type="subcellular location">
    <subcellularLocation>
        <location evidence="1">Membrane</location>
        <topology evidence="1">Multi-pass membrane protein</topology>
    </subcellularLocation>
</comment>
<dbReference type="InterPro" id="IPR050186">
    <property type="entry name" value="TPT_transporter"/>
</dbReference>
<evidence type="ECO:0000313" key="9">
    <source>
        <dbReference type="Proteomes" id="UP001301350"/>
    </source>
</evidence>
<feature type="region of interest" description="Disordered" evidence="5">
    <location>
        <begin position="350"/>
        <end position="371"/>
    </location>
</feature>
<evidence type="ECO:0000256" key="1">
    <source>
        <dbReference type="ARBA" id="ARBA00004141"/>
    </source>
</evidence>
<feature type="transmembrane region" description="Helical" evidence="6">
    <location>
        <begin position="221"/>
        <end position="240"/>
    </location>
</feature>
<dbReference type="Pfam" id="PF03151">
    <property type="entry name" value="TPT"/>
    <property type="match status" value="1"/>
</dbReference>
<accession>A0AAV9IUH4</accession>
<comment type="caution">
    <text evidence="8">The sequence shown here is derived from an EMBL/GenBank/DDBJ whole genome shotgun (WGS) entry which is preliminary data.</text>
</comment>
<dbReference type="AlphaFoldDB" id="A0AAV9IUH4"/>
<dbReference type="Proteomes" id="UP001301350">
    <property type="component" value="Unassembled WGS sequence"/>
</dbReference>
<feature type="domain" description="Sugar phosphate transporter" evidence="7">
    <location>
        <begin position="51"/>
        <end position="331"/>
    </location>
</feature>
<evidence type="ECO:0000256" key="3">
    <source>
        <dbReference type="ARBA" id="ARBA00022989"/>
    </source>
</evidence>
<feature type="transmembrane region" description="Helical" evidence="6">
    <location>
        <begin position="44"/>
        <end position="63"/>
    </location>
</feature>
<evidence type="ECO:0000256" key="6">
    <source>
        <dbReference type="SAM" id="Phobius"/>
    </source>
</evidence>
<dbReference type="GO" id="GO:0016020">
    <property type="term" value="C:membrane"/>
    <property type="evidence" value="ECO:0007669"/>
    <property type="project" value="UniProtKB-SubCell"/>
</dbReference>
<organism evidence="8 9">
    <name type="scientific">Cyanidium caldarium</name>
    <name type="common">Red alga</name>
    <dbReference type="NCBI Taxonomy" id="2771"/>
    <lineage>
        <taxon>Eukaryota</taxon>
        <taxon>Rhodophyta</taxon>
        <taxon>Bangiophyceae</taxon>
        <taxon>Cyanidiales</taxon>
        <taxon>Cyanidiaceae</taxon>
        <taxon>Cyanidium</taxon>
    </lineage>
</organism>
<name>A0AAV9IUH4_CYACA</name>
<evidence type="ECO:0000313" key="8">
    <source>
        <dbReference type="EMBL" id="KAK4535733.1"/>
    </source>
</evidence>
<keyword evidence="4 6" id="KW-0472">Membrane</keyword>
<feature type="transmembrane region" description="Helical" evidence="6">
    <location>
        <begin position="315"/>
        <end position="334"/>
    </location>
</feature>
<proteinExistence type="predicted"/>
<keyword evidence="2 6" id="KW-0812">Transmembrane</keyword>
<evidence type="ECO:0000256" key="4">
    <source>
        <dbReference type="ARBA" id="ARBA00023136"/>
    </source>
</evidence>
<dbReference type="InterPro" id="IPR004853">
    <property type="entry name" value="Sugar_P_trans_dom"/>
</dbReference>
<feature type="transmembrane region" description="Helical" evidence="6">
    <location>
        <begin position="260"/>
        <end position="281"/>
    </location>
</feature>
<dbReference type="PANTHER" id="PTHR11132">
    <property type="entry name" value="SOLUTE CARRIER FAMILY 35"/>
    <property type="match status" value="1"/>
</dbReference>
<reference evidence="8 9" key="1">
    <citation type="submission" date="2022-07" db="EMBL/GenBank/DDBJ databases">
        <title>Genome-wide signatures of adaptation to extreme environments.</title>
        <authorList>
            <person name="Cho C.H."/>
            <person name="Yoon H.S."/>
        </authorList>
    </citation>
    <scope>NUCLEOTIDE SEQUENCE [LARGE SCALE GENOMIC DNA]</scope>
    <source>
        <strain evidence="8 9">DBV 063 E5</strain>
    </source>
</reference>